<organism evidence="4 5">
    <name type="scientific">Saguinus oedipus</name>
    <name type="common">Cotton-top tamarin</name>
    <name type="synonym">Oedipomidas oedipus</name>
    <dbReference type="NCBI Taxonomy" id="9490"/>
    <lineage>
        <taxon>Eukaryota</taxon>
        <taxon>Metazoa</taxon>
        <taxon>Chordata</taxon>
        <taxon>Craniata</taxon>
        <taxon>Vertebrata</taxon>
        <taxon>Euteleostomi</taxon>
        <taxon>Mammalia</taxon>
        <taxon>Eutheria</taxon>
        <taxon>Euarchontoglires</taxon>
        <taxon>Primates</taxon>
        <taxon>Haplorrhini</taxon>
        <taxon>Platyrrhini</taxon>
        <taxon>Cebidae</taxon>
        <taxon>Callitrichinae</taxon>
        <taxon>Saguinus</taxon>
    </lineage>
</organism>
<accession>A0ABQ9UQ16</accession>
<dbReference type="InterPro" id="IPR036436">
    <property type="entry name" value="Disintegrin_dom_sf"/>
</dbReference>
<sequence>MGTTHRPPSLVVAVSISDFPSDGIVRRDNLPGLHKGLIHDPASGYLHKALSNKPHSPLQECMNRCCNATTCTLKPDAVCAHGLCCEDCQLKPAGTACRGSSNSCDLPEFCTGASPHCPANVYLHDGHSCQGVDGYCYNGICQTHEQQCVTLWGPAKTGHGIQDGCFSELGPAGRPMTPASR</sequence>
<dbReference type="InterPro" id="IPR018358">
    <property type="entry name" value="Disintegrin_CS"/>
</dbReference>
<dbReference type="SUPFAM" id="SSF57552">
    <property type="entry name" value="Blood coagulation inhibitor (disintegrin)"/>
    <property type="match status" value="1"/>
</dbReference>
<evidence type="ECO:0000256" key="2">
    <source>
        <dbReference type="PROSITE-ProRule" id="PRU00068"/>
    </source>
</evidence>
<gene>
    <name evidence="4" type="primary">ADAM12</name>
    <name evidence="4" type="ORF">P7K49_024612</name>
</gene>
<keyword evidence="4" id="KW-0482">Metalloprotease</keyword>
<dbReference type="SMART" id="SM00050">
    <property type="entry name" value="DISIN"/>
    <property type="match status" value="1"/>
</dbReference>
<keyword evidence="4" id="KW-0645">Protease</keyword>
<dbReference type="PANTHER" id="PTHR11905:SF112">
    <property type="entry name" value="DISINTEGRIN AND METALLOPROTEINASE DOMAIN-CONTAINING PROTEIN 12"/>
    <property type="match status" value="1"/>
</dbReference>
<dbReference type="Gene3D" id="4.10.70.10">
    <property type="entry name" value="Disintegrin domain"/>
    <property type="match status" value="1"/>
</dbReference>
<evidence type="ECO:0000259" key="3">
    <source>
        <dbReference type="PROSITE" id="PS50214"/>
    </source>
</evidence>
<keyword evidence="1 2" id="KW-1015">Disulfide bond</keyword>
<evidence type="ECO:0000313" key="5">
    <source>
        <dbReference type="Proteomes" id="UP001266305"/>
    </source>
</evidence>
<feature type="domain" description="Disintegrin" evidence="3">
    <location>
        <begin position="59"/>
        <end position="125"/>
    </location>
</feature>
<keyword evidence="4" id="KW-0378">Hydrolase</keyword>
<evidence type="ECO:0000256" key="1">
    <source>
        <dbReference type="ARBA" id="ARBA00023157"/>
    </source>
</evidence>
<dbReference type="Proteomes" id="UP001266305">
    <property type="component" value="Unassembled WGS sequence"/>
</dbReference>
<keyword evidence="5" id="KW-1185">Reference proteome</keyword>
<dbReference type="InterPro" id="IPR006586">
    <property type="entry name" value="ADAM_Cys-rich"/>
</dbReference>
<dbReference type="PROSITE" id="PS00427">
    <property type="entry name" value="DISINTEGRIN_1"/>
    <property type="match status" value="1"/>
</dbReference>
<name>A0ABQ9UQ16_SAGOE</name>
<dbReference type="Pfam" id="PF08516">
    <property type="entry name" value="ADAM_CR"/>
    <property type="match status" value="1"/>
</dbReference>
<dbReference type="GO" id="GO:0008237">
    <property type="term" value="F:metallopeptidase activity"/>
    <property type="evidence" value="ECO:0007669"/>
    <property type="project" value="UniProtKB-KW"/>
</dbReference>
<dbReference type="PROSITE" id="PS50214">
    <property type="entry name" value="DISINTEGRIN_2"/>
    <property type="match status" value="1"/>
</dbReference>
<dbReference type="PANTHER" id="PTHR11905">
    <property type="entry name" value="ADAM A DISINTEGRIN AND METALLOPROTEASE DOMAIN"/>
    <property type="match status" value="1"/>
</dbReference>
<evidence type="ECO:0000313" key="4">
    <source>
        <dbReference type="EMBL" id="KAK2099161.1"/>
    </source>
</evidence>
<dbReference type="Pfam" id="PF00200">
    <property type="entry name" value="Disintegrin"/>
    <property type="match status" value="1"/>
</dbReference>
<dbReference type="InterPro" id="IPR001762">
    <property type="entry name" value="Disintegrin_dom"/>
</dbReference>
<protein>
    <submittedName>
        <fullName evidence="4">Disintegrin and metalloproteinase domain-containing protein 12</fullName>
    </submittedName>
</protein>
<dbReference type="SMART" id="SM00608">
    <property type="entry name" value="ACR"/>
    <property type="match status" value="1"/>
</dbReference>
<reference evidence="4 5" key="1">
    <citation type="submission" date="2023-05" db="EMBL/GenBank/DDBJ databases">
        <title>B98-5 Cell Line De Novo Hybrid Assembly: An Optical Mapping Approach.</title>
        <authorList>
            <person name="Kananen K."/>
            <person name="Auerbach J.A."/>
            <person name="Kautto E."/>
            <person name="Blachly J.S."/>
        </authorList>
    </citation>
    <scope>NUCLEOTIDE SEQUENCE [LARGE SCALE GENOMIC DNA]</scope>
    <source>
        <strain evidence="4">B95-8</strain>
        <tissue evidence="4">Cell line</tissue>
    </source>
</reference>
<dbReference type="EMBL" id="JASSZA010000011">
    <property type="protein sequence ID" value="KAK2099161.1"/>
    <property type="molecule type" value="Genomic_DNA"/>
</dbReference>
<dbReference type="PRINTS" id="PR00289">
    <property type="entry name" value="DISINTEGRIN"/>
</dbReference>
<feature type="disulfide bond" evidence="2">
    <location>
        <begin position="97"/>
        <end position="117"/>
    </location>
</feature>
<comment type="caution">
    <text evidence="4">The sequence shown here is derived from an EMBL/GenBank/DDBJ whole genome shotgun (WGS) entry which is preliminary data.</text>
</comment>
<proteinExistence type="predicted"/>